<dbReference type="Pfam" id="PF08016">
    <property type="entry name" value="PKD_channel"/>
    <property type="match status" value="1"/>
</dbReference>
<organism evidence="19 20">
    <name type="scientific">Limosa lapponica baueri</name>
    <dbReference type="NCBI Taxonomy" id="1758121"/>
    <lineage>
        <taxon>Eukaryota</taxon>
        <taxon>Metazoa</taxon>
        <taxon>Chordata</taxon>
        <taxon>Craniata</taxon>
        <taxon>Vertebrata</taxon>
        <taxon>Euteleostomi</taxon>
        <taxon>Archelosauria</taxon>
        <taxon>Archosauria</taxon>
        <taxon>Dinosauria</taxon>
        <taxon>Saurischia</taxon>
        <taxon>Theropoda</taxon>
        <taxon>Coelurosauria</taxon>
        <taxon>Aves</taxon>
        <taxon>Neognathae</taxon>
        <taxon>Neoaves</taxon>
        <taxon>Charadriiformes</taxon>
        <taxon>Scolopacidae</taxon>
        <taxon>Limosa</taxon>
    </lineage>
</organism>
<dbReference type="AlphaFoldDB" id="A0A2I0TNB4"/>
<feature type="compositionally biased region" description="Polar residues" evidence="16">
    <location>
        <begin position="385"/>
        <end position="397"/>
    </location>
</feature>
<dbReference type="GO" id="GO:0007156">
    <property type="term" value="P:homophilic cell adhesion via plasma membrane adhesion molecules"/>
    <property type="evidence" value="ECO:0007669"/>
    <property type="project" value="TreeGrafter"/>
</dbReference>
<feature type="compositionally biased region" description="Polar residues" evidence="16">
    <location>
        <begin position="137"/>
        <end position="149"/>
    </location>
</feature>
<dbReference type="CDD" id="cd05892">
    <property type="entry name" value="IgI_Myotilin_C"/>
    <property type="match status" value="1"/>
</dbReference>
<feature type="compositionally biased region" description="Polar residues" evidence="16">
    <location>
        <begin position="437"/>
        <end position="456"/>
    </location>
</feature>
<dbReference type="FunFam" id="2.60.40.10:FF:000256">
    <property type="entry name" value="myopalladin isoform X1"/>
    <property type="match status" value="1"/>
</dbReference>
<feature type="domain" description="Ig-like" evidence="18">
    <location>
        <begin position="480"/>
        <end position="569"/>
    </location>
</feature>
<dbReference type="PANTHER" id="PTHR10075">
    <property type="entry name" value="BASIGIN RELATED"/>
    <property type="match status" value="1"/>
</dbReference>
<evidence type="ECO:0000256" key="11">
    <source>
        <dbReference type="ARBA" id="ARBA00023157"/>
    </source>
</evidence>
<reference evidence="20" key="2">
    <citation type="submission" date="2017-12" db="EMBL/GenBank/DDBJ databases">
        <title>Genome sequence of the Bar-tailed Godwit (Limosa lapponica baueri).</title>
        <authorList>
            <person name="Lima N.C.B."/>
            <person name="Parody-Merino A.M."/>
            <person name="Battley P.F."/>
            <person name="Fidler A.E."/>
            <person name="Prosdocimi F."/>
        </authorList>
    </citation>
    <scope>NUCLEOTIDE SEQUENCE [LARGE SCALE GENOMIC DNA]</scope>
</reference>
<evidence type="ECO:0000256" key="12">
    <source>
        <dbReference type="ARBA" id="ARBA00023180"/>
    </source>
</evidence>
<feature type="compositionally biased region" description="Low complexity" evidence="16">
    <location>
        <begin position="326"/>
        <end position="343"/>
    </location>
</feature>
<dbReference type="FunFam" id="2.60.40.10:FF:000032">
    <property type="entry name" value="palladin isoform X1"/>
    <property type="match status" value="1"/>
</dbReference>
<dbReference type="InterPro" id="IPR003599">
    <property type="entry name" value="Ig_sub"/>
</dbReference>
<evidence type="ECO:0000256" key="2">
    <source>
        <dbReference type="ARBA" id="ARBA00004651"/>
    </source>
</evidence>
<dbReference type="InterPro" id="IPR013098">
    <property type="entry name" value="Ig_I-set"/>
</dbReference>
<dbReference type="OrthoDB" id="6612025at2759"/>
<comment type="similarity">
    <text evidence="3">Belongs to the polycystin family.</text>
</comment>
<feature type="compositionally biased region" description="Basic and acidic residues" evidence="16">
    <location>
        <begin position="463"/>
        <end position="473"/>
    </location>
</feature>
<evidence type="ECO:0000256" key="6">
    <source>
        <dbReference type="ARBA" id="ARBA00022692"/>
    </source>
</evidence>
<evidence type="ECO:0000256" key="1">
    <source>
        <dbReference type="ARBA" id="ARBA00004138"/>
    </source>
</evidence>
<dbReference type="GO" id="GO:0007411">
    <property type="term" value="P:axon guidance"/>
    <property type="evidence" value="ECO:0007669"/>
    <property type="project" value="TreeGrafter"/>
</dbReference>
<dbReference type="InterPro" id="IPR013122">
    <property type="entry name" value="PKD1_2_channel"/>
</dbReference>
<feature type="domain" description="Ig-like" evidence="18">
    <location>
        <begin position="17"/>
        <end position="115"/>
    </location>
</feature>
<keyword evidence="9" id="KW-0406">Ion transport</keyword>
<sequence>MQSPSASLTGSAYGSTPVFTKGLQNIRATRGQLVVFECRIRATPTLQVHWYREYDPIVDSADFRILRKKACSSAVPEEVCTLVITEAFPEDSGIFKCVAENEFGSAASSARLSVSPGAKELESFAGAAHRPAVQVTMKKSTFPRNSQTGAKDRDTAGLPSYSTETPGLGRRAEATNFGQIKSEAEDFHGAYENSPQASPLRENPHQENLYSARQGFHTIQEPSQENFRGLPPSFYQPPIQSQLSPTKTQDSRETSPMSVPNFPSVSSMCQPTMFNYERPKHFIQSKNACQGQQQPPGPAASTESSRQIKQSSILIQPRNPSGQKFSSSSSLSSSITLSSPSCSAPKESTYPVTPASAQSPASSSSGQRLISMPNQPPAAFLCSVLPSQPDYNSQTPSPMEPPINSMQKTSDQEIRGTKEALIQDLEKKLRCKDNLLQNGNQHQNAENIRLQVPTTHVRSRPSSRGDDRGHDSIQEKFFQPRFTQVPEDIIIEEGRFFRLDFKVSGLPTPDVMWYQNGRMVHQDQFHKMIVSEKGFHSFIFEAVKSSDAGTYECVAVNRAGEASFTVKVEVIAKEHHTPPTFVFKPQSKKVFEGDTARLECQISAIPTPRIYWKRNNEMVQYNTDRISLLHDNTGRICLLIHNANKKDAGWYTVSAVNGAGVATCHARLEVAKGPLLDGLYWDKGYNNTTMLTVQDNSSRIYYENLLLGVAQIRQLKVHNNTCSVYPYFHSFFKDCYSEYRYQAEDRSDFGLKNDSEWRYTSASSLSPWYWGSMGLYSSGGYIFNLPQSKEKSLEKLVFLRQNNWLTRGTRIVFIDFSTYNANINLFCIVSFNKTMTQLSSTLSRCAKDILGFAIMFFIVFFAYAQLGYLVFGLQVEEFSSFQNCIFTQFRIVLGDFNFQAIEDANRILGPIYFITFVFFVFFVLLNMFLAIINDTYSEVKADFQLISSQELQIRDLFRQVSAHFCNYLI</sequence>
<dbReference type="Gene3D" id="1.10.287.70">
    <property type="match status" value="1"/>
</dbReference>
<dbReference type="SMART" id="SM00409">
    <property type="entry name" value="IG"/>
    <property type="match status" value="3"/>
</dbReference>
<dbReference type="InterPro" id="IPR013783">
    <property type="entry name" value="Ig-like_fold"/>
</dbReference>
<dbReference type="SUPFAM" id="SSF48726">
    <property type="entry name" value="Immunoglobulin"/>
    <property type="match status" value="3"/>
</dbReference>
<feature type="region of interest" description="Disordered" evidence="16">
    <location>
        <begin position="288"/>
        <end position="414"/>
    </location>
</feature>
<dbReference type="PROSITE" id="PS50835">
    <property type="entry name" value="IG_LIKE"/>
    <property type="match status" value="3"/>
</dbReference>
<keyword evidence="4" id="KW-0813">Transport</keyword>
<dbReference type="FunFam" id="1.10.287.70:FF:000055">
    <property type="entry name" value="Polycystic kidney disease 2-like 1"/>
    <property type="match status" value="1"/>
</dbReference>
<dbReference type="GO" id="GO:0098632">
    <property type="term" value="F:cell-cell adhesion mediator activity"/>
    <property type="evidence" value="ECO:0007669"/>
    <property type="project" value="TreeGrafter"/>
</dbReference>
<evidence type="ECO:0000313" key="20">
    <source>
        <dbReference type="Proteomes" id="UP000233556"/>
    </source>
</evidence>
<feature type="region of interest" description="Disordered" evidence="16">
    <location>
        <begin position="135"/>
        <end position="172"/>
    </location>
</feature>
<evidence type="ECO:0000256" key="16">
    <source>
        <dbReference type="SAM" id="MobiDB-lite"/>
    </source>
</evidence>
<keyword evidence="7 17" id="KW-1133">Transmembrane helix</keyword>
<feature type="region of interest" description="Disordered" evidence="16">
    <location>
        <begin position="437"/>
        <end position="473"/>
    </location>
</feature>
<dbReference type="InterPro" id="IPR003598">
    <property type="entry name" value="Ig_sub2"/>
</dbReference>
<feature type="compositionally biased region" description="Polar residues" evidence="16">
    <location>
        <begin position="238"/>
        <end position="265"/>
    </location>
</feature>
<evidence type="ECO:0000256" key="4">
    <source>
        <dbReference type="ARBA" id="ARBA00022448"/>
    </source>
</evidence>
<keyword evidence="10 17" id="KW-0472">Membrane</keyword>
<evidence type="ECO:0000256" key="8">
    <source>
        <dbReference type="ARBA" id="ARBA00023054"/>
    </source>
</evidence>
<dbReference type="GO" id="GO:0005929">
    <property type="term" value="C:cilium"/>
    <property type="evidence" value="ECO:0007669"/>
    <property type="project" value="UniProtKB-SubCell"/>
</dbReference>
<feature type="transmembrane region" description="Helical" evidence="17">
    <location>
        <begin position="911"/>
        <end position="932"/>
    </location>
</feature>
<dbReference type="InterPro" id="IPR007110">
    <property type="entry name" value="Ig-like_dom"/>
</dbReference>
<keyword evidence="11" id="KW-1015">Disulfide bond</keyword>
<evidence type="ECO:0000256" key="13">
    <source>
        <dbReference type="ARBA" id="ARBA00023273"/>
    </source>
</evidence>
<evidence type="ECO:0000313" key="19">
    <source>
        <dbReference type="EMBL" id="PKU35297.1"/>
    </source>
</evidence>
<dbReference type="GO" id="GO:0005886">
    <property type="term" value="C:plasma membrane"/>
    <property type="evidence" value="ECO:0007669"/>
    <property type="project" value="UniProtKB-SubCell"/>
</dbReference>
<dbReference type="FunFam" id="2.60.40.10:FF:000702">
    <property type="entry name" value="Myotilin"/>
    <property type="match status" value="1"/>
</dbReference>
<keyword evidence="14" id="KW-0407">Ion channel</keyword>
<dbReference type="SMART" id="SM00408">
    <property type="entry name" value="IGc2"/>
    <property type="match status" value="3"/>
</dbReference>
<evidence type="ECO:0000256" key="3">
    <source>
        <dbReference type="ARBA" id="ARBA00007200"/>
    </source>
</evidence>
<feature type="compositionally biased region" description="Low complexity" evidence="16">
    <location>
        <begin position="354"/>
        <end position="365"/>
    </location>
</feature>
<dbReference type="GO" id="GO:0070593">
    <property type="term" value="P:dendrite self-avoidance"/>
    <property type="evidence" value="ECO:0007669"/>
    <property type="project" value="TreeGrafter"/>
</dbReference>
<dbReference type="EMBL" id="KZ508363">
    <property type="protein sequence ID" value="PKU35297.1"/>
    <property type="molecule type" value="Genomic_DNA"/>
</dbReference>
<keyword evidence="8" id="KW-0175">Coiled coil</keyword>
<dbReference type="GO" id="GO:0030424">
    <property type="term" value="C:axon"/>
    <property type="evidence" value="ECO:0007669"/>
    <property type="project" value="TreeGrafter"/>
</dbReference>
<comment type="subcellular location">
    <subcellularLocation>
        <location evidence="2">Cell membrane</location>
        <topology evidence="2">Multi-pass membrane protein</topology>
    </subcellularLocation>
    <subcellularLocation>
        <location evidence="1">Cell projection</location>
        <location evidence="1">Cilium</location>
    </subcellularLocation>
</comment>
<keyword evidence="13" id="KW-0966">Cell projection</keyword>
<feature type="domain" description="Ig-like" evidence="18">
    <location>
        <begin position="579"/>
        <end position="669"/>
    </location>
</feature>
<dbReference type="Proteomes" id="UP000233556">
    <property type="component" value="Unassembled WGS sequence"/>
</dbReference>
<evidence type="ECO:0000256" key="14">
    <source>
        <dbReference type="ARBA" id="ARBA00023303"/>
    </source>
</evidence>
<accession>A0A2I0TNB4</accession>
<keyword evidence="12" id="KW-0325">Glycoprotein</keyword>
<keyword evidence="5" id="KW-1003">Cell membrane</keyword>
<proteinExistence type="inferred from homology"/>
<dbReference type="Gene3D" id="2.60.40.10">
    <property type="entry name" value="Immunoglobulins"/>
    <property type="match status" value="3"/>
</dbReference>
<keyword evidence="15" id="KW-0393">Immunoglobulin domain</keyword>
<evidence type="ECO:0000256" key="15">
    <source>
        <dbReference type="ARBA" id="ARBA00023319"/>
    </source>
</evidence>
<evidence type="ECO:0000256" key="10">
    <source>
        <dbReference type="ARBA" id="ARBA00023136"/>
    </source>
</evidence>
<evidence type="ECO:0000256" key="7">
    <source>
        <dbReference type="ARBA" id="ARBA00022989"/>
    </source>
</evidence>
<protein>
    <submittedName>
        <fullName evidence="19">Myotilin isoform x1</fullName>
    </submittedName>
</protein>
<dbReference type="InterPro" id="IPR036179">
    <property type="entry name" value="Ig-like_dom_sf"/>
</dbReference>
<keyword evidence="20" id="KW-1185">Reference proteome</keyword>
<evidence type="ECO:0000259" key="18">
    <source>
        <dbReference type="PROSITE" id="PS50835"/>
    </source>
</evidence>
<feature type="region of interest" description="Disordered" evidence="16">
    <location>
        <begin position="223"/>
        <end position="265"/>
    </location>
</feature>
<dbReference type="PANTHER" id="PTHR10075:SF23">
    <property type="entry name" value="MYOTILIN"/>
    <property type="match status" value="1"/>
</dbReference>
<gene>
    <name evidence="19" type="ORF">llap_14399</name>
</gene>
<evidence type="ECO:0000256" key="17">
    <source>
        <dbReference type="SAM" id="Phobius"/>
    </source>
</evidence>
<name>A0A2I0TNB4_LIMLA</name>
<feature type="compositionally biased region" description="Polar residues" evidence="16">
    <location>
        <begin position="301"/>
        <end position="325"/>
    </location>
</feature>
<evidence type="ECO:0000256" key="5">
    <source>
        <dbReference type="ARBA" id="ARBA00022475"/>
    </source>
</evidence>
<reference evidence="20" key="1">
    <citation type="submission" date="2017-11" db="EMBL/GenBank/DDBJ databases">
        <authorList>
            <person name="Lima N.C."/>
            <person name="Parody-Merino A.M."/>
            <person name="Battley P.F."/>
            <person name="Fidler A.E."/>
            <person name="Prosdocimi F."/>
        </authorList>
    </citation>
    <scope>NUCLEOTIDE SEQUENCE [LARGE SCALE GENOMIC DNA]</scope>
</reference>
<dbReference type="GO" id="GO:0034220">
    <property type="term" value="P:monoatomic ion transmembrane transport"/>
    <property type="evidence" value="ECO:0007669"/>
    <property type="project" value="UniProtKB-KW"/>
</dbReference>
<keyword evidence="6 17" id="KW-0812">Transmembrane</keyword>
<dbReference type="Pfam" id="PF07679">
    <property type="entry name" value="I-set"/>
    <property type="match status" value="3"/>
</dbReference>
<evidence type="ECO:0000256" key="9">
    <source>
        <dbReference type="ARBA" id="ARBA00023065"/>
    </source>
</evidence>
<feature type="transmembrane region" description="Helical" evidence="17">
    <location>
        <begin position="849"/>
        <end position="871"/>
    </location>
</feature>